<dbReference type="Gene3D" id="3.30.450.20">
    <property type="entry name" value="PAS domain"/>
    <property type="match status" value="1"/>
</dbReference>
<evidence type="ECO:0000256" key="5">
    <source>
        <dbReference type="SAM" id="Phobius"/>
    </source>
</evidence>
<evidence type="ECO:0000256" key="3">
    <source>
        <dbReference type="ARBA" id="ARBA00022679"/>
    </source>
</evidence>
<organism evidence="7">
    <name type="scientific">hydrocarbon metagenome</name>
    <dbReference type="NCBI Taxonomy" id="938273"/>
    <lineage>
        <taxon>unclassified sequences</taxon>
        <taxon>metagenomes</taxon>
        <taxon>ecological metagenomes</taxon>
    </lineage>
</organism>
<dbReference type="GO" id="GO:0000156">
    <property type="term" value="F:phosphorelay response regulator activity"/>
    <property type="evidence" value="ECO:0007669"/>
    <property type="project" value="TreeGrafter"/>
</dbReference>
<dbReference type="EMBL" id="LNQE01000067">
    <property type="protein sequence ID" value="KUG29580.1"/>
    <property type="molecule type" value="Genomic_DNA"/>
</dbReference>
<accession>A0A0W8G945</accession>
<dbReference type="InterPro" id="IPR035965">
    <property type="entry name" value="PAS-like_dom_sf"/>
</dbReference>
<dbReference type="InterPro" id="IPR036097">
    <property type="entry name" value="HisK_dim/P_sf"/>
</dbReference>
<dbReference type="CDD" id="cd06225">
    <property type="entry name" value="HAMP"/>
    <property type="match status" value="1"/>
</dbReference>
<dbReference type="SMART" id="SM00304">
    <property type="entry name" value="HAMP"/>
    <property type="match status" value="1"/>
</dbReference>
<dbReference type="SUPFAM" id="SSF47384">
    <property type="entry name" value="Homodimeric domain of signal transducing histidine kinase"/>
    <property type="match status" value="1"/>
</dbReference>
<dbReference type="InterPro" id="IPR003661">
    <property type="entry name" value="HisK_dim/P_dom"/>
</dbReference>
<feature type="domain" description="HAMP" evidence="6">
    <location>
        <begin position="212"/>
        <end position="263"/>
    </location>
</feature>
<dbReference type="Gene3D" id="1.10.287.130">
    <property type="match status" value="1"/>
</dbReference>
<comment type="caution">
    <text evidence="7">The sequence shown here is derived from an EMBL/GenBank/DDBJ whole genome shotgun (WGS) entry which is preliminary data.</text>
</comment>
<dbReference type="Pfam" id="PF00512">
    <property type="entry name" value="HisKA"/>
    <property type="match status" value="1"/>
</dbReference>
<dbReference type="PANTHER" id="PTHR42878:SF13">
    <property type="entry name" value="HISTIDINE KINASE"/>
    <property type="match status" value="1"/>
</dbReference>
<keyword evidence="5" id="KW-1133">Transmembrane helix</keyword>
<evidence type="ECO:0000256" key="4">
    <source>
        <dbReference type="ARBA" id="ARBA00022777"/>
    </source>
</evidence>
<keyword evidence="3 7" id="KW-0808">Transferase</keyword>
<dbReference type="InterPro" id="IPR003660">
    <property type="entry name" value="HAMP_dom"/>
</dbReference>
<dbReference type="AlphaFoldDB" id="A0A0W8G945"/>
<dbReference type="GO" id="GO:0007234">
    <property type="term" value="P:osmosensory signaling via phosphorelay pathway"/>
    <property type="evidence" value="ECO:0007669"/>
    <property type="project" value="TreeGrafter"/>
</dbReference>
<dbReference type="SUPFAM" id="SSF55785">
    <property type="entry name" value="PYP-like sensor domain (PAS domain)"/>
    <property type="match status" value="1"/>
</dbReference>
<reference evidence="7" key="1">
    <citation type="journal article" date="2015" name="Proc. Natl. Acad. Sci. U.S.A.">
        <title>Networks of energetic and metabolic interactions define dynamics in microbial communities.</title>
        <authorList>
            <person name="Embree M."/>
            <person name="Liu J.K."/>
            <person name="Al-Bassam M.M."/>
            <person name="Zengler K."/>
        </authorList>
    </citation>
    <scope>NUCLEOTIDE SEQUENCE</scope>
</reference>
<name>A0A0W8G945_9ZZZZ</name>
<evidence type="ECO:0000256" key="1">
    <source>
        <dbReference type="ARBA" id="ARBA00000085"/>
    </source>
</evidence>
<dbReference type="PROSITE" id="PS50885">
    <property type="entry name" value="HAMP"/>
    <property type="match status" value="1"/>
</dbReference>
<evidence type="ECO:0000313" key="7">
    <source>
        <dbReference type="EMBL" id="KUG29580.1"/>
    </source>
</evidence>
<feature type="transmembrane region" description="Helical" evidence="5">
    <location>
        <begin position="6"/>
        <end position="30"/>
    </location>
</feature>
<feature type="transmembrane region" description="Helical" evidence="5">
    <location>
        <begin position="191"/>
        <end position="209"/>
    </location>
</feature>
<evidence type="ECO:0000259" key="6">
    <source>
        <dbReference type="PROSITE" id="PS50885"/>
    </source>
</evidence>
<dbReference type="EC" id="2.7.13.3" evidence="2"/>
<keyword evidence="5" id="KW-0812">Transmembrane</keyword>
<comment type="catalytic activity">
    <reaction evidence="1">
        <text>ATP + protein L-histidine = ADP + protein N-phospho-L-histidine.</text>
        <dbReference type="EC" id="2.7.13.3"/>
    </reaction>
</comment>
<dbReference type="GO" id="GO:0016020">
    <property type="term" value="C:membrane"/>
    <property type="evidence" value="ECO:0007669"/>
    <property type="project" value="InterPro"/>
</dbReference>
<sequence>MQRPSLHVRTLFISLTAFFFLLCLVFWFFIRQTEGLLVEDAREQAKSKLELVLWLVREAPDRPGLAGGADPGPQAGASGRVTLKALPQWAADMGRHLGARITYIADGKVLADTEVPGPETAELEDHAGRPEVVAALAEGFGTDVRTSRTTGRQTVYAAMRADNLPDLPDGIMRVAVPYHAVTRDLARFRGIILAALGVVLLCGGFLSLLPARSLTGTIKELTLALKALGDGDYKRRLYLSDREFSGLAEAYNAMAERVGKNVAAIEGQRNRHAAVLDGLDEGLAILCPDGRIASHNAPLARLTGPGELDGRLPIETPLGPAVHAEVAAMLHDPRAPAATRRFTLPGGRDVETKLVPFADKRGNRRLILTLRDVTGQSRMEANIRDFVREASHRLRTPLTKIAGYLDMARDTLSRDPARAAASLEAATRFSRDMEDAVADLMAMAAARFSASMDRPPRTDVRRILENALREAAARRPEAALPRLAVEGDGEFVAAVEPNGLGRVFALCLERAAASGDGRPAVLSRRDADLDIAFPGALELASPSRTEGHGSRLAADFISAYGGTLVPGENGTLHVRLPLAPAIDSTPA</sequence>
<dbReference type="SMART" id="SM00388">
    <property type="entry name" value="HisKA"/>
    <property type="match status" value="1"/>
</dbReference>
<gene>
    <name evidence="7" type="ORF">ASZ90_000537</name>
</gene>
<dbReference type="GO" id="GO:0030295">
    <property type="term" value="F:protein kinase activator activity"/>
    <property type="evidence" value="ECO:0007669"/>
    <property type="project" value="TreeGrafter"/>
</dbReference>
<dbReference type="GO" id="GO:0000155">
    <property type="term" value="F:phosphorelay sensor kinase activity"/>
    <property type="evidence" value="ECO:0007669"/>
    <property type="project" value="InterPro"/>
</dbReference>
<keyword evidence="5" id="KW-0472">Membrane</keyword>
<dbReference type="CDD" id="cd00082">
    <property type="entry name" value="HisKA"/>
    <property type="match status" value="1"/>
</dbReference>
<keyword evidence="4" id="KW-0418">Kinase</keyword>
<dbReference type="PANTHER" id="PTHR42878">
    <property type="entry name" value="TWO-COMPONENT HISTIDINE KINASE"/>
    <property type="match status" value="1"/>
</dbReference>
<evidence type="ECO:0000256" key="2">
    <source>
        <dbReference type="ARBA" id="ARBA00012438"/>
    </source>
</evidence>
<dbReference type="Gene3D" id="6.10.340.10">
    <property type="match status" value="1"/>
</dbReference>
<dbReference type="InterPro" id="IPR050351">
    <property type="entry name" value="BphY/WalK/GraS-like"/>
</dbReference>
<dbReference type="Pfam" id="PF00672">
    <property type="entry name" value="HAMP"/>
    <property type="match status" value="1"/>
</dbReference>
<proteinExistence type="predicted"/>
<protein>
    <recommendedName>
        <fullName evidence="2">histidine kinase</fullName>
        <ecNumber evidence="2">2.7.13.3</ecNumber>
    </recommendedName>
</protein>